<feature type="transmembrane region" description="Helical" evidence="11">
    <location>
        <begin position="307"/>
        <end position="329"/>
    </location>
</feature>
<evidence type="ECO:0000313" key="13">
    <source>
        <dbReference type="EMBL" id="MBG9986690.1"/>
    </source>
</evidence>
<organism evidence="13 14">
    <name type="scientific">Facklamia lactis</name>
    <dbReference type="NCBI Taxonomy" id="2749967"/>
    <lineage>
        <taxon>Bacteria</taxon>
        <taxon>Bacillati</taxon>
        <taxon>Bacillota</taxon>
        <taxon>Bacilli</taxon>
        <taxon>Lactobacillales</taxon>
        <taxon>Aerococcaceae</taxon>
        <taxon>Facklamia</taxon>
    </lineage>
</organism>
<comment type="subcellular location">
    <subcellularLocation>
        <location evidence="1">Cell membrane</location>
        <topology evidence="1">Multi-pass membrane protein</topology>
    </subcellularLocation>
</comment>
<gene>
    <name evidence="13" type="ORF">HZY91_07250</name>
</gene>
<comment type="similarity">
    <text evidence="2">Belongs to the ABC-4 integral membrane protein family. HrtB subfamily.</text>
</comment>
<dbReference type="EMBL" id="JACBXQ010000004">
    <property type="protein sequence ID" value="MBG9986690.1"/>
    <property type="molecule type" value="Genomic_DNA"/>
</dbReference>
<evidence type="ECO:0000256" key="5">
    <source>
        <dbReference type="ARBA" id="ARBA00022448"/>
    </source>
</evidence>
<evidence type="ECO:0000256" key="10">
    <source>
        <dbReference type="ARBA" id="ARBA00024973"/>
    </source>
</evidence>
<evidence type="ECO:0000256" key="6">
    <source>
        <dbReference type="ARBA" id="ARBA00022475"/>
    </source>
</evidence>
<dbReference type="Proteomes" id="UP000721415">
    <property type="component" value="Unassembled WGS sequence"/>
</dbReference>
<dbReference type="RefSeq" id="WP_197115611.1">
    <property type="nucleotide sequence ID" value="NZ_JACBXQ010000004.1"/>
</dbReference>
<evidence type="ECO:0000256" key="8">
    <source>
        <dbReference type="ARBA" id="ARBA00022989"/>
    </source>
</evidence>
<sequence length="374" mass="41317">MFLAWKEIKHAKMRYALVIGILILVSYLVYFLTGLAYGLAEDNRTAIDKWDADAIVLPDGANVNINRSVLKSSDKDQINADSIASLGVVSTVLQSPKKGETDTKEGEVVKDIADDKIEVAIFGINSNEFIMPNLIEGESFSKDFEVVADIRLHEEYGVEIGDELALFGDLEESFKIVGFTEQAQFNVQPVLYATIPTFQAIRFGKVTDSKNKSISAFILRHHRLEDIEVQNDELKVFSIDSFINELPGYMAQVLTFGLMIIFLITIAAVIIGIFMYVLTVQKISMFGVMKAQGISTFYIAKYVVNQTFLLSIIGLVIGLLLTLVTAYFLPSSVPFSLNVLFMGAISVLILLFSVLGSLFSVYSVAQIDPLEAIG</sequence>
<protein>
    <recommendedName>
        <fullName evidence="4">Putative hemin transport system permease protein HrtB</fullName>
    </recommendedName>
</protein>
<feature type="transmembrane region" description="Helical" evidence="11">
    <location>
        <begin position="341"/>
        <end position="365"/>
    </location>
</feature>
<evidence type="ECO:0000256" key="7">
    <source>
        <dbReference type="ARBA" id="ARBA00022692"/>
    </source>
</evidence>
<keyword evidence="8 11" id="KW-1133">Transmembrane helix</keyword>
<comment type="subunit">
    <text evidence="3">The complex is composed of two ATP-binding proteins (HrtA), two transmembrane proteins (HrtB) and a solute-binding protein.</text>
</comment>
<evidence type="ECO:0000256" key="4">
    <source>
        <dbReference type="ARBA" id="ARBA00016962"/>
    </source>
</evidence>
<evidence type="ECO:0000313" key="14">
    <source>
        <dbReference type="Proteomes" id="UP000721415"/>
    </source>
</evidence>
<evidence type="ECO:0000256" key="3">
    <source>
        <dbReference type="ARBA" id="ARBA00011131"/>
    </source>
</evidence>
<keyword evidence="9 11" id="KW-0472">Membrane</keyword>
<dbReference type="PANTHER" id="PTHR43738">
    <property type="entry name" value="ABC TRANSPORTER, MEMBRANE PROTEIN"/>
    <property type="match status" value="1"/>
</dbReference>
<proteinExistence type="inferred from homology"/>
<feature type="transmembrane region" description="Helical" evidence="11">
    <location>
        <begin position="15"/>
        <end position="40"/>
    </location>
</feature>
<dbReference type="InterPro" id="IPR003838">
    <property type="entry name" value="ABC3_permease_C"/>
</dbReference>
<comment type="caution">
    <text evidence="13">The sequence shown here is derived from an EMBL/GenBank/DDBJ whole genome shotgun (WGS) entry which is preliminary data.</text>
</comment>
<dbReference type="InterPro" id="IPR051125">
    <property type="entry name" value="ABC-4/HrtB_transporter"/>
</dbReference>
<evidence type="ECO:0000256" key="2">
    <source>
        <dbReference type="ARBA" id="ARBA00008697"/>
    </source>
</evidence>
<evidence type="ECO:0000256" key="11">
    <source>
        <dbReference type="SAM" id="Phobius"/>
    </source>
</evidence>
<keyword evidence="6" id="KW-1003">Cell membrane</keyword>
<evidence type="ECO:0000256" key="9">
    <source>
        <dbReference type="ARBA" id="ARBA00023136"/>
    </source>
</evidence>
<dbReference type="Pfam" id="PF02687">
    <property type="entry name" value="FtsX"/>
    <property type="match status" value="1"/>
</dbReference>
<feature type="transmembrane region" description="Helical" evidence="11">
    <location>
        <begin position="253"/>
        <end position="277"/>
    </location>
</feature>
<keyword evidence="7 11" id="KW-0812">Transmembrane</keyword>
<accession>A0ABS0LRA0</accession>
<comment type="function">
    <text evidence="10">Part of the ABC transporter complex hrt involved in hemin import. Responsible for the translocation of the substrate across the membrane.</text>
</comment>
<keyword evidence="5" id="KW-0813">Transport</keyword>
<reference evidence="13 14" key="1">
    <citation type="submission" date="2020-07" db="EMBL/GenBank/DDBJ databases">
        <title>Facklamia lactis sp. nov., isolated from raw milk.</title>
        <authorList>
            <person name="Doll E.V."/>
            <person name="Huptas C."/>
            <person name="Staib L."/>
            <person name="Wenning M."/>
            <person name="Scherer S."/>
        </authorList>
    </citation>
    <scope>NUCLEOTIDE SEQUENCE [LARGE SCALE GENOMIC DNA]</scope>
    <source>
        <strain evidence="13 14">DSM 111018</strain>
    </source>
</reference>
<evidence type="ECO:0000256" key="1">
    <source>
        <dbReference type="ARBA" id="ARBA00004651"/>
    </source>
</evidence>
<name>A0ABS0LRA0_9LACT</name>
<feature type="domain" description="ABC3 transporter permease C-terminal" evidence="12">
    <location>
        <begin position="258"/>
        <end position="369"/>
    </location>
</feature>
<keyword evidence="14" id="KW-1185">Reference proteome</keyword>
<dbReference type="PANTHER" id="PTHR43738:SF1">
    <property type="entry name" value="HEMIN TRANSPORT SYSTEM PERMEASE PROTEIN HRTB-RELATED"/>
    <property type="match status" value="1"/>
</dbReference>
<evidence type="ECO:0000259" key="12">
    <source>
        <dbReference type="Pfam" id="PF02687"/>
    </source>
</evidence>